<dbReference type="InterPro" id="IPR016024">
    <property type="entry name" value="ARM-type_fold"/>
</dbReference>
<sequence>MKSSVSRYRSKVKRLLKKLLKTKCEIKIEGSLDKLLATLEQQEAKEIESALITLPICAKWLKKAVARWSRKRVTPPTGVASFTLNLASLLAKNEERFCSLNNNNLFIKLVNVLKARQSGVAPSVKLAYVKLLSSFLEHKSGIEWMIACTFWENVFQFSLTDQDERVTKESTMFMSKLLETTVACDENFCDEVIKRIMSPLGENTYRSIKASTDLDDVSDEVSSKHLKPALKLIGDILQHFLEGVLLDREDYRVVFSFLKNFHFLELHLQVVTKSGAADTLKASVSRIRNNFVLNLFKGTAEDFIKTCNFGQFYWKLTDTKIPTSQVRKMNEAFLFSCQCLLLMLVPQFCLSLRYFSKPISELEEELSNDVFHEAFFQKMLKMVTQDVFRICYTWRDHFADRSDLFDLCKYVTTLAKESRKYYSRDEAVLLFQIQVYSLKDIMTTIKESPQKLELFLNETDYFCGIFEVVTILINEFDITWRDSFETIDVMALAFDFLSVPNWSTQVVVQALEVINVATAKYMTPNLALLVDSTADSTTALLGPLLYVKLVDETVEVKKAALEVIRTMAKMSNSSKSIRR</sequence>
<dbReference type="AlphaFoldDB" id="A0A8J6HZN4"/>
<protein>
    <submittedName>
        <fullName evidence="3">Uncharacterized protein</fullName>
    </submittedName>
</protein>
<evidence type="ECO:0000256" key="1">
    <source>
        <dbReference type="ARBA" id="ARBA00004496"/>
    </source>
</evidence>
<comment type="subcellular location">
    <subcellularLocation>
        <location evidence="1">Cytoplasm</location>
    </subcellularLocation>
</comment>
<dbReference type="EMBL" id="JABDTM020002361">
    <property type="protein sequence ID" value="KAH0822423.1"/>
    <property type="molecule type" value="Genomic_DNA"/>
</dbReference>
<evidence type="ECO:0000313" key="3">
    <source>
        <dbReference type="EMBL" id="KAH0822423.1"/>
    </source>
</evidence>
<dbReference type="InterPro" id="IPR038904">
    <property type="entry name" value="BRAT1"/>
</dbReference>
<dbReference type="Proteomes" id="UP000719412">
    <property type="component" value="Unassembled WGS sequence"/>
</dbReference>
<proteinExistence type="predicted"/>
<dbReference type="SUPFAM" id="SSF48371">
    <property type="entry name" value="ARM repeat"/>
    <property type="match status" value="1"/>
</dbReference>
<accession>A0A8J6HZN4</accession>
<organism evidence="3 4">
    <name type="scientific">Tenebrio molitor</name>
    <name type="common">Yellow mealworm beetle</name>
    <dbReference type="NCBI Taxonomy" id="7067"/>
    <lineage>
        <taxon>Eukaryota</taxon>
        <taxon>Metazoa</taxon>
        <taxon>Ecdysozoa</taxon>
        <taxon>Arthropoda</taxon>
        <taxon>Hexapoda</taxon>
        <taxon>Insecta</taxon>
        <taxon>Pterygota</taxon>
        <taxon>Neoptera</taxon>
        <taxon>Endopterygota</taxon>
        <taxon>Coleoptera</taxon>
        <taxon>Polyphaga</taxon>
        <taxon>Cucujiformia</taxon>
        <taxon>Tenebrionidae</taxon>
        <taxon>Tenebrio</taxon>
    </lineage>
</organism>
<comment type="caution">
    <text evidence="3">The sequence shown here is derived from an EMBL/GenBank/DDBJ whole genome shotgun (WGS) entry which is preliminary data.</text>
</comment>
<evidence type="ECO:0000256" key="2">
    <source>
        <dbReference type="ARBA" id="ARBA00022490"/>
    </source>
</evidence>
<dbReference type="GO" id="GO:0005737">
    <property type="term" value="C:cytoplasm"/>
    <property type="evidence" value="ECO:0007669"/>
    <property type="project" value="UniProtKB-SubCell"/>
</dbReference>
<dbReference type="PANTHER" id="PTHR21331:SF2">
    <property type="entry name" value="BRCA1-ASSOCIATED ATM ACTIVATOR 1"/>
    <property type="match status" value="1"/>
</dbReference>
<dbReference type="GO" id="GO:0005634">
    <property type="term" value="C:nucleus"/>
    <property type="evidence" value="ECO:0007669"/>
    <property type="project" value="TreeGrafter"/>
</dbReference>
<dbReference type="PANTHER" id="PTHR21331">
    <property type="entry name" value="BRCA1-ASSOCIATED ATM ACTIVATOR 1"/>
    <property type="match status" value="1"/>
</dbReference>
<keyword evidence="4" id="KW-1185">Reference proteome</keyword>
<evidence type="ECO:0000313" key="4">
    <source>
        <dbReference type="Proteomes" id="UP000719412"/>
    </source>
</evidence>
<reference evidence="3" key="1">
    <citation type="journal article" date="2020" name="J Insects Food Feed">
        <title>The yellow mealworm (Tenebrio molitor) genome: a resource for the emerging insects as food and feed industry.</title>
        <authorList>
            <person name="Eriksson T."/>
            <person name="Andere A."/>
            <person name="Kelstrup H."/>
            <person name="Emery V."/>
            <person name="Picard C."/>
        </authorList>
    </citation>
    <scope>NUCLEOTIDE SEQUENCE</scope>
    <source>
        <strain evidence="3">Stoneville</strain>
        <tissue evidence="3">Whole head</tissue>
    </source>
</reference>
<gene>
    <name evidence="3" type="ORF">GEV33_000368</name>
</gene>
<name>A0A8J6HZN4_TENMO</name>
<reference evidence="3" key="2">
    <citation type="submission" date="2021-08" db="EMBL/GenBank/DDBJ databases">
        <authorList>
            <person name="Eriksson T."/>
        </authorList>
    </citation>
    <scope>NUCLEOTIDE SEQUENCE</scope>
    <source>
        <strain evidence="3">Stoneville</strain>
        <tissue evidence="3">Whole head</tissue>
    </source>
</reference>
<dbReference type="GO" id="GO:0008283">
    <property type="term" value="P:cell population proliferation"/>
    <property type="evidence" value="ECO:0007669"/>
    <property type="project" value="InterPro"/>
</dbReference>
<keyword evidence="2" id="KW-0963">Cytoplasm</keyword>
<dbReference type="GO" id="GO:0006974">
    <property type="term" value="P:DNA damage response"/>
    <property type="evidence" value="ECO:0007669"/>
    <property type="project" value="InterPro"/>
</dbReference>